<dbReference type="Gramene" id="AUR62020278-RA">
    <property type="protein sequence ID" value="AUR62020278-RA:cds"/>
    <property type="gene ID" value="AUR62020278"/>
</dbReference>
<reference evidence="1" key="2">
    <citation type="submission" date="2021-03" db="UniProtKB">
        <authorList>
            <consortium name="EnsemblPlants"/>
        </authorList>
    </citation>
    <scope>IDENTIFICATION</scope>
</reference>
<dbReference type="AlphaFoldDB" id="A0A803LXS7"/>
<reference evidence="1" key="1">
    <citation type="journal article" date="2017" name="Nature">
        <title>The genome of Chenopodium quinoa.</title>
        <authorList>
            <person name="Jarvis D.E."/>
            <person name="Ho Y.S."/>
            <person name="Lightfoot D.J."/>
            <person name="Schmoeckel S.M."/>
            <person name="Li B."/>
            <person name="Borm T.J.A."/>
            <person name="Ohyanagi H."/>
            <person name="Mineta K."/>
            <person name="Michell C.T."/>
            <person name="Saber N."/>
            <person name="Kharbatia N.M."/>
            <person name="Rupper R.R."/>
            <person name="Sharp A.R."/>
            <person name="Dally N."/>
            <person name="Boughton B.A."/>
            <person name="Woo Y.H."/>
            <person name="Gao G."/>
            <person name="Schijlen E.G.W.M."/>
            <person name="Guo X."/>
            <person name="Momin A.A."/>
            <person name="Negrao S."/>
            <person name="Al-Babili S."/>
            <person name="Gehring C."/>
            <person name="Roessner U."/>
            <person name="Jung C."/>
            <person name="Murphy K."/>
            <person name="Arold S.T."/>
            <person name="Gojobori T."/>
            <person name="van der Linden C.G."/>
            <person name="van Loo E.N."/>
            <person name="Jellen E.N."/>
            <person name="Maughan P.J."/>
            <person name="Tester M."/>
        </authorList>
    </citation>
    <scope>NUCLEOTIDE SEQUENCE [LARGE SCALE GENOMIC DNA]</scope>
    <source>
        <strain evidence="1">cv. PI 614886</strain>
    </source>
</reference>
<dbReference type="PANTHER" id="PTHR47576:SF2">
    <property type="entry name" value="BRCT DOMAIN DNA REPAIR PROTEIN-RELATED"/>
    <property type="match status" value="1"/>
</dbReference>
<keyword evidence="2" id="KW-1185">Reference proteome</keyword>
<name>A0A803LXS7_CHEQI</name>
<dbReference type="Proteomes" id="UP000596660">
    <property type="component" value="Unplaced"/>
</dbReference>
<proteinExistence type="predicted"/>
<organism evidence="1 2">
    <name type="scientific">Chenopodium quinoa</name>
    <name type="common">Quinoa</name>
    <dbReference type="NCBI Taxonomy" id="63459"/>
    <lineage>
        <taxon>Eukaryota</taxon>
        <taxon>Viridiplantae</taxon>
        <taxon>Streptophyta</taxon>
        <taxon>Embryophyta</taxon>
        <taxon>Tracheophyta</taxon>
        <taxon>Spermatophyta</taxon>
        <taxon>Magnoliopsida</taxon>
        <taxon>eudicotyledons</taxon>
        <taxon>Gunneridae</taxon>
        <taxon>Pentapetalae</taxon>
        <taxon>Caryophyllales</taxon>
        <taxon>Chenopodiaceae</taxon>
        <taxon>Chenopodioideae</taxon>
        <taxon>Atripliceae</taxon>
        <taxon>Chenopodium</taxon>
    </lineage>
</organism>
<evidence type="ECO:0000313" key="1">
    <source>
        <dbReference type="EnsemblPlants" id="AUR62020278-RA:cds"/>
    </source>
</evidence>
<protein>
    <submittedName>
        <fullName evidence="1">Uncharacterized protein</fullName>
    </submittedName>
</protein>
<dbReference type="PANTHER" id="PTHR47576">
    <property type="entry name" value="BRCT DOMAIN DNA REPAIR PROTEIN-RELATED"/>
    <property type="match status" value="1"/>
</dbReference>
<evidence type="ECO:0000313" key="2">
    <source>
        <dbReference type="Proteomes" id="UP000596660"/>
    </source>
</evidence>
<dbReference type="OMA" id="YCSERTT"/>
<dbReference type="EnsemblPlants" id="AUR62020278-RA">
    <property type="protein sequence ID" value="AUR62020278-RA:cds"/>
    <property type="gene ID" value="AUR62020278"/>
</dbReference>
<accession>A0A803LXS7</accession>
<sequence length="70" mass="8144">MSDHETEVAIHTDSRHADQLRSIYCSERTTEVGCMTYKRIEFLGSRRSFEMLKRVSGDNNSNVYELLLSE</sequence>